<dbReference type="InterPro" id="IPR015797">
    <property type="entry name" value="NUDIX_hydrolase-like_dom_sf"/>
</dbReference>
<keyword evidence="3" id="KW-0732">Signal</keyword>
<feature type="chain" id="PRO_5018251232" evidence="3">
    <location>
        <begin position="29"/>
        <end position="162"/>
    </location>
</feature>
<feature type="domain" description="Nudix hydrolase" evidence="4">
    <location>
        <begin position="40"/>
        <end position="157"/>
    </location>
</feature>
<proteinExistence type="predicted"/>
<dbReference type="CDD" id="cd02883">
    <property type="entry name" value="NUDIX_Hydrolase"/>
    <property type="match status" value="1"/>
</dbReference>
<sequence length="162" mass="18352">MNNKENYKMKGFYLVPVVLTFAVSACSATPPPCPDQGREASVKSAGCIVINDNKLLVIKEMTGKISIPGGSGNTGESPRCSAHRETWEETGLDTTPKNLVRKFDNGFHLYRCQLHETSGEIDIQFTHEVRSAFWLDQDAFTEHQWRFPAQRDWLKRYLTGQN</sequence>
<evidence type="ECO:0000259" key="4">
    <source>
        <dbReference type="PROSITE" id="PS51462"/>
    </source>
</evidence>
<dbReference type="GO" id="GO:0016787">
    <property type="term" value="F:hydrolase activity"/>
    <property type="evidence" value="ECO:0007669"/>
    <property type="project" value="UniProtKB-KW"/>
</dbReference>
<dbReference type="SUPFAM" id="SSF55811">
    <property type="entry name" value="Nudix"/>
    <property type="match status" value="1"/>
</dbReference>
<accession>A0A3P1SS67</accession>
<protein>
    <submittedName>
        <fullName evidence="5">NUDIX hydrolase</fullName>
    </submittedName>
</protein>
<organism evidence="5 6">
    <name type="scientific">Amphritea balenae</name>
    <dbReference type="NCBI Taxonomy" id="452629"/>
    <lineage>
        <taxon>Bacteria</taxon>
        <taxon>Pseudomonadati</taxon>
        <taxon>Pseudomonadota</taxon>
        <taxon>Gammaproteobacteria</taxon>
        <taxon>Oceanospirillales</taxon>
        <taxon>Oceanospirillaceae</taxon>
        <taxon>Amphritea</taxon>
    </lineage>
</organism>
<gene>
    <name evidence="5" type="ORF">EHS89_07350</name>
</gene>
<dbReference type="AlphaFoldDB" id="A0A3P1SS67"/>
<evidence type="ECO:0000313" key="6">
    <source>
        <dbReference type="Proteomes" id="UP000267535"/>
    </source>
</evidence>
<reference evidence="5 6" key="1">
    <citation type="submission" date="2018-11" db="EMBL/GenBank/DDBJ databases">
        <title>The draft genome sequence of Amphritea balenae JAMM 1525T.</title>
        <authorList>
            <person name="Fang Z."/>
            <person name="Zhang Y."/>
            <person name="Han X."/>
        </authorList>
    </citation>
    <scope>NUCLEOTIDE SEQUENCE [LARGE SCALE GENOMIC DNA]</scope>
    <source>
        <strain evidence="5 6">JAMM 1525</strain>
    </source>
</reference>
<dbReference type="PROSITE" id="PS51257">
    <property type="entry name" value="PROKAR_LIPOPROTEIN"/>
    <property type="match status" value="1"/>
</dbReference>
<dbReference type="Pfam" id="PF00293">
    <property type="entry name" value="NUDIX"/>
    <property type="match status" value="1"/>
</dbReference>
<name>A0A3P1SS67_9GAMM</name>
<feature type="signal peptide" evidence="3">
    <location>
        <begin position="1"/>
        <end position="28"/>
    </location>
</feature>
<keyword evidence="2 5" id="KW-0378">Hydrolase</keyword>
<evidence type="ECO:0000256" key="3">
    <source>
        <dbReference type="SAM" id="SignalP"/>
    </source>
</evidence>
<dbReference type="PROSITE" id="PS51462">
    <property type="entry name" value="NUDIX"/>
    <property type="match status" value="1"/>
</dbReference>
<dbReference type="Gene3D" id="3.90.79.10">
    <property type="entry name" value="Nucleoside Triphosphate Pyrophosphohydrolase"/>
    <property type="match status" value="1"/>
</dbReference>
<dbReference type="PANTHER" id="PTHR43046:SF14">
    <property type="entry name" value="MUTT_NUDIX FAMILY PROTEIN"/>
    <property type="match status" value="1"/>
</dbReference>
<dbReference type="PANTHER" id="PTHR43046">
    <property type="entry name" value="GDP-MANNOSE MANNOSYL HYDROLASE"/>
    <property type="match status" value="1"/>
</dbReference>
<comment type="caution">
    <text evidence="5">The sequence shown here is derived from an EMBL/GenBank/DDBJ whole genome shotgun (WGS) entry which is preliminary data.</text>
</comment>
<keyword evidence="6" id="KW-1185">Reference proteome</keyword>
<evidence type="ECO:0000256" key="2">
    <source>
        <dbReference type="ARBA" id="ARBA00022801"/>
    </source>
</evidence>
<dbReference type="OrthoDB" id="6322268at2"/>
<dbReference type="EMBL" id="RQXV01000003">
    <property type="protein sequence ID" value="RRD00022.1"/>
    <property type="molecule type" value="Genomic_DNA"/>
</dbReference>
<dbReference type="InterPro" id="IPR000086">
    <property type="entry name" value="NUDIX_hydrolase_dom"/>
</dbReference>
<evidence type="ECO:0000313" key="5">
    <source>
        <dbReference type="EMBL" id="RRD00022.1"/>
    </source>
</evidence>
<comment type="cofactor">
    <cofactor evidence="1">
        <name>Mg(2+)</name>
        <dbReference type="ChEBI" id="CHEBI:18420"/>
    </cofactor>
</comment>
<evidence type="ECO:0000256" key="1">
    <source>
        <dbReference type="ARBA" id="ARBA00001946"/>
    </source>
</evidence>
<dbReference type="Proteomes" id="UP000267535">
    <property type="component" value="Unassembled WGS sequence"/>
</dbReference>